<feature type="signal peptide" evidence="1">
    <location>
        <begin position="1"/>
        <end position="20"/>
    </location>
</feature>
<accession>A0A3D8HG56</accession>
<dbReference type="Gene3D" id="3.40.50.11970">
    <property type="match status" value="1"/>
</dbReference>
<dbReference type="Pfam" id="PF03415">
    <property type="entry name" value="Peptidase_C11"/>
    <property type="match status" value="1"/>
</dbReference>
<dbReference type="Proteomes" id="UP000629596">
    <property type="component" value="Unassembled WGS sequence"/>
</dbReference>
<dbReference type="Proteomes" id="UP000256321">
    <property type="component" value="Unassembled WGS sequence"/>
</dbReference>
<keyword evidence="5" id="KW-1185">Reference proteome</keyword>
<dbReference type="RefSeq" id="WP_115498919.1">
    <property type="nucleotide sequence ID" value="NZ_JACRTI010000011.1"/>
</dbReference>
<protein>
    <recommendedName>
        <fullName evidence="6">Clostripain</fullName>
    </recommendedName>
</protein>
<comment type="caution">
    <text evidence="3">The sequence shown here is derived from an EMBL/GenBank/DDBJ whole genome shotgun (WGS) entry which is preliminary data.</text>
</comment>
<dbReference type="PANTHER" id="PTHR37835">
    <property type="entry name" value="ALPHA-CLOSTRIPAIN"/>
    <property type="match status" value="1"/>
</dbReference>
<reference evidence="2 5" key="2">
    <citation type="submission" date="2020-08" db="EMBL/GenBank/DDBJ databases">
        <title>Genome public.</title>
        <authorList>
            <person name="Liu C."/>
            <person name="Sun Q."/>
        </authorList>
    </citation>
    <scope>NUCLEOTIDE SEQUENCE [LARGE SCALE GENOMIC DNA]</scope>
    <source>
        <strain evidence="2 5">426_9</strain>
    </source>
</reference>
<evidence type="ECO:0000256" key="1">
    <source>
        <dbReference type="SAM" id="SignalP"/>
    </source>
</evidence>
<sequence length="379" mass="43076">MKFKLIALFITLCLGFTGCSDDETPEPRPTRTILVYMMANNSLDSYAAKNIASMVEGATAKNLNGGNLIVYYAPKGSNPELLQIKEENGIVNKFHIKDYEKQNSADPSVMLSVIKEVISLYPADSYGLDLWSHGTAWLPSDYQNMLKAFGQDGSNWLEIDDLAKGLPDHVFDFILFDACYMASVECTYELRNKADYILASPTETMADGWPYAQMMPQLFATDLQLEKVGETFYNYYLNDSYPYATVSLTKTSELENLKNAVHDILADKTESDIYGINLSEMQQLEYLYRSPGMLYDMADYIKQLATAEQYSNFTDCLEKAVLYKAHTPKAYYAYGYPSNALPVNSYCGLTVFVPQPKQSFSKIFDWYKERVSWYKAVYE</sequence>
<dbReference type="AlphaFoldDB" id="A0A3D8HG56"/>
<proteinExistence type="predicted"/>
<name>A0A3D8HG56_9BACT</name>
<organism evidence="3 4">
    <name type="scientific">Parabacteroides acidifaciens</name>
    <dbReference type="NCBI Taxonomy" id="2290935"/>
    <lineage>
        <taxon>Bacteria</taxon>
        <taxon>Pseudomonadati</taxon>
        <taxon>Bacteroidota</taxon>
        <taxon>Bacteroidia</taxon>
        <taxon>Bacteroidales</taxon>
        <taxon>Tannerellaceae</taxon>
        <taxon>Parabacteroides</taxon>
    </lineage>
</organism>
<reference evidence="3 4" key="1">
    <citation type="submission" date="2018-07" db="EMBL/GenBank/DDBJ databases">
        <title>Parabacteroides acidifaciens nov. sp., isolated from human feces.</title>
        <authorList>
            <person name="Wang Y.J."/>
        </authorList>
    </citation>
    <scope>NUCLEOTIDE SEQUENCE [LARGE SCALE GENOMIC DNA]</scope>
    <source>
        <strain evidence="3 4">426-9</strain>
    </source>
</reference>
<evidence type="ECO:0000313" key="4">
    <source>
        <dbReference type="Proteomes" id="UP000256321"/>
    </source>
</evidence>
<feature type="chain" id="PRO_5017769729" description="Clostripain" evidence="1">
    <location>
        <begin position="21"/>
        <end position="379"/>
    </location>
</feature>
<evidence type="ECO:0000313" key="3">
    <source>
        <dbReference type="EMBL" id="RDU49926.1"/>
    </source>
</evidence>
<dbReference type="InterPro" id="IPR005077">
    <property type="entry name" value="Peptidase_C11"/>
</dbReference>
<evidence type="ECO:0008006" key="6">
    <source>
        <dbReference type="Google" id="ProtNLM"/>
    </source>
</evidence>
<evidence type="ECO:0000313" key="5">
    <source>
        <dbReference type="Proteomes" id="UP000629596"/>
    </source>
</evidence>
<dbReference type="EMBL" id="QREV01000011">
    <property type="protein sequence ID" value="RDU49926.1"/>
    <property type="molecule type" value="Genomic_DNA"/>
</dbReference>
<keyword evidence="1" id="KW-0732">Signal</keyword>
<dbReference type="EMBL" id="JACRTI010000011">
    <property type="protein sequence ID" value="MBC8601432.1"/>
    <property type="molecule type" value="Genomic_DNA"/>
</dbReference>
<dbReference type="PROSITE" id="PS51257">
    <property type="entry name" value="PROKAR_LIPOPROTEIN"/>
    <property type="match status" value="1"/>
</dbReference>
<evidence type="ECO:0000313" key="2">
    <source>
        <dbReference type="EMBL" id="MBC8601432.1"/>
    </source>
</evidence>
<dbReference type="PANTHER" id="PTHR37835:SF1">
    <property type="entry name" value="ALPHA-CLOSTRIPAIN"/>
    <property type="match status" value="1"/>
</dbReference>
<gene>
    <name evidence="3" type="ORF">DWU89_06965</name>
    <name evidence="2" type="ORF">H8784_06805</name>
</gene>